<dbReference type="RefSeq" id="XP_018065469.1">
    <property type="nucleotide sequence ID" value="XM_018206070.1"/>
</dbReference>
<feature type="chain" id="PRO_5008267436" evidence="3">
    <location>
        <begin position="26"/>
        <end position="206"/>
    </location>
</feature>
<gene>
    <name evidence="4" type="ORF">LY89DRAFT_237178</name>
</gene>
<proteinExistence type="predicted"/>
<dbReference type="AlphaFoldDB" id="A0A194WTU6"/>
<evidence type="ECO:0000256" key="1">
    <source>
        <dbReference type="SAM" id="MobiDB-lite"/>
    </source>
</evidence>
<sequence length="206" mass="22807">MWKHLEMMLISVLLVLLDFGSRVWTHPLPEINCDQTLVLTKSQSSVRSTQIDHIAANLQDGIVACNLAVKDDGFSVNLATKDKAQELFYHLEKFISKTTGRYTETECHCDTGNADKVFRRAPQRLPHEDLEMPDVDTSDTGYPEDNQSDNSSSTGSSTGLAVWAWVCIGIYSVGGAVILGVLIWYCFWHEAEGAGSAYEENTGSEL</sequence>
<evidence type="ECO:0000256" key="2">
    <source>
        <dbReference type="SAM" id="Phobius"/>
    </source>
</evidence>
<feature type="transmembrane region" description="Helical" evidence="2">
    <location>
        <begin position="162"/>
        <end position="187"/>
    </location>
</feature>
<dbReference type="EMBL" id="KQ947427">
    <property type="protein sequence ID" value="KUJ11114.1"/>
    <property type="molecule type" value="Genomic_DNA"/>
</dbReference>
<organism evidence="4 5">
    <name type="scientific">Mollisia scopiformis</name>
    <name type="common">Conifer needle endophyte fungus</name>
    <name type="synonym">Phialocephala scopiformis</name>
    <dbReference type="NCBI Taxonomy" id="149040"/>
    <lineage>
        <taxon>Eukaryota</taxon>
        <taxon>Fungi</taxon>
        <taxon>Dikarya</taxon>
        <taxon>Ascomycota</taxon>
        <taxon>Pezizomycotina</taxon>
        <taxon>Leotiomycetes</taxon>
        <taxon>Helotiales</taxon>
        <taxon>Mollisiaceae</taxon>
        <taxon>Mollisia</taxon>
    </lineage>
</organism>
<keyword evidence="2" id="KW-0812">Transmembrane</keyword>
<dbReference type="GeneID" id="28815796"/>
<keyword evidence="2" id="KW-1133">Transmembrane helix</keyword>
<accession>A0A194WTU6</accession>
<protein>
    <submittedName>
        <fullName evidence="4">Uncharacterized protein</fullName>
    </submittedName>
</protein>
<feature type="signal peptide" evidence="3">
    <location>
        <begin position="1"/>
        <end position="25"/>
    </location>
</feature>
<feature type="region of interest" description="Disordered" evidence="1">
    <location>
        <begin position="122"/>
        <end position="154"/>
    </location>
</feature>
<dbReference type="Proteomes" id="UP000070700">
    <property type="component" value="Unassembled WGS sequence"/>
</dbReference>
<evidence type="ECO:0000313" key="4">
    <source>
        <dbReference type="EMBL" id="KUJ11114.1"/>
    </source>
</evidence>
<name>A0A194WTU6_MOLSC</name>
<dbReference type="InParanoid" id="A0A194WTU6"/>
<evidence type="ECO:0000256" key="3">
    <source>
        <dbReference type="SAM" id="SignalP"/>
    </source>
</evidence>
<keyword evidence="5" id="KW-1185">Reference proteome</keyword>
<keyword evidence="3" id="KW-0732">Signal</keyword>
<dbReference type="KEGG" id="psco:LY89DRAFT_237178"/>
<keyword evidence="2" id="KW-0472">Membrane</keyword>
<evidence type="ECO:0000313" key="5">
    <source>
        <dbReference type="Proteomes" id="UP000070700"/>
    </source>
</evidence>
<reference evidence="4 5" key="1">
    <citation type="submission" date="2015-10" db="EMBL/GenBank/DDBJ databases">
        <title>Full genome of DAOMC 229536 Phialocephala scopiformis, a fungal endophyte of spruce producing the potent anti-insectan compound rugulosin.</title>
        <authorList>
            <consortium name="DOE Joint Genome Institute"/>
            <person name="Walker A.K."/>
            <person name="Frasz S.L."/>
            <person name="Seifert K.A."/>
            <person name="Miller J.D."/>
            <person name="Mondo S.J."/>
            <person name="Labutti K."/>
            <person name="Lipzen A."/>
            <person name="Dockter R."/>
            <person name="Kennedy M."/>
            <person name="Grigoriev I.V."/>
            <person name="Spatafora J.W."/>
        </authorList>
    </citation>
    <scope>NUCLEOTIDE SEQUENCE [LARGE SCALE GENOMIC DNA]</scope>
    <source>
        <strain evidence="4 5">CBS 120377</strain>
    </source>
</reference>